<evidence type="ECO:0000256" key="1">
    <source>
        <dbReference type="ARBA" id="ARBA00001974"/>
    </source>
</evidence>
<dbReference type="Gene3D" id="3.50.50.60">
    <property type="entry name" value="FAD/NAD(P)-binding domain"/>
    <property type="match status" value="1"/>
</dbReference>
<keyword evidence="2" id="KW-0560">Oxidoreductase</keyword>
<comment type="cofactor">
    <cofactor evidence="1">
        <name>FAD</name>
        <dbReference type="ChEBI" id="CHEBI:57692"/>
    </cofactor>
</comment>
<evidence type="ECO:0000313" key="5">
    <source>
        <dbReference type="Proteomes" id="UP001287282"/>
    </source>
</evidence>
<dbReference type="Pfam" id="PF01593">
    <property type="entry name" value="Amino_oxidase"/>
    <property type="match status" value="1"/>
</dbReference>
<sequence>MNYSRVVSHANQSSEIVEKLKLIQQGLPRSLDPKKILILGAGMAGLVAGYLLKQAGHSVTILEGSSRVGGRIYTMRQPFSSDHYVEAGAMRIPNHHKLTLEFIKKFNLPLSPFITSTPNDLIYVNGRLKRRYQYEKDPSILGFPLTLDEKGKTAEELLQQAVQAFVELYSNASESQQSMLRKNFDRYSMTTFLRNNPLSSSISANAINKIQVLLGIEGFPSLSFIDTLLNIVNTIFGEDIEFYDIKGGNDQLPLAFMPYLKENIFLGHIVKQIHQHPSGVEVVTEANNSVQSFNGDLVITTIPFSVFQFIDVEPYDSISFSKWKTIRTLPYVSSVKIGMEFKEKFWEGDGMLGGKLITDLPTQFTYYPSQRMGEPGSGVLLASYTWGENARLWEALSEEERQEQALKYLAQVHGDQVFETYMSGASYSWGQSRFSGGCFSLYGPYQAYSYPEIIKSPEQRIHFAGEHTSAFHAWIEGAVESGVRAASEVHNRRW</sequence>
<comment type="caution">
    <text evidence="4">The sequence shown here is derived from an EMBL/GenBank/DDBJ whole genome shotgun (WGS) entry which is preliminary data.</text>
</comment>
<dbReference type="SUPFAM" id="SSF54373">
    <property type="entry name" value="FAD-linked reductases, C-terminal domain"/>
    <property type="match status" value="1"/>
</dbReference>
<evidence type="ECO:0000259" key="3">
    <source>
        <dbReference type="Pfam" id="PF01593"/>
    </source>
</evidence>
<dbReference type="InterPro" id="IPR001613">
    <property type="entry name" value="Flavin_amine_oxidase"/>
</dbReference>
<name>A0ABU3XEN7_9BACI</name>
<dbReference type="Gene3D" id="3.90.660.10">
    <property type="match status" value="1"/>
</dbReference>
<organism evidence="4 5">
    <name type="scientific">Alkalihalophilus lindianensis</name>
    <dbReference type="NCBI Taxonomy" id="1630542"/>
    <lineage>
        <taxon>Bacteria</taxon>
        <taxon>Bacillati</taxon>
        <taxon>Bacillota</taxon>
        <taxon>Bacilli</taxon>
        <taxon>Bacillales</taxon>
        <taxon>Bacillaceae</taxon>
        <taxon>Alkalihalophilus</taxon>
    </lineage>
</organism>
<reference evidence="4 5" key="1">
    <citation type="submission" date="2023-10" db="EMBL/GenBank/DDBJ databases">
        <title>Screening of Alkalihalobacillus lindianensis BZ-TG-R113 and Its Alleviation of Salt Stress on Rapeseed Growth.</title>
        <authorList>
            <person name="Zhao B."/>
            <person name="Guo T."/>
        </authorList>
    </citation>
    <scope>NUCLEOTIDE SEQUENCE [LARGE SCALE GENOMIC DNA]</scope>
    <source>
        <strain evidence="4 5">BZ-TG-R113</strain>
    </source>
</reference>
<evidence type="ECO:0000313" key="4">
    <source>
        <dbReference type="EMBL" id="MDV2686341.1"/>
    </source>
</evidence>
<keyword evidence="5" id="KW-1185">Reference proteome</keyword>
<dbReference type="EMBL" id="JAWJBA010000008">
    <property type="protein sequence ID" value="MDV2686341.1"/>
    <property type="molecule type" value="Genomic_DNA"/>
</dbReference>
<dbReference type="InterPro" id="IPR002937">
    <property type="entry name" value="Amino_oxidase"/>
</dbReference>
<accession>A0ABU3XEN7</accession>
<dbReference type="PANTHER" id="PTHR10742">
    <property type="entry name" value="FLAVIN MONOAMINE OXIDASE"/>
    <property type="match status" value="1"/>
</dbReference>
<gene>
    <name evidence="4" type="ORF">RYX56_18395</name>
</gene>
<evidence type="ECO:0000256" key="2">
    <source>
        <dbReference type="ARBA" id="ARBA00023002"/>
    </source>
</evidence>
<feature type="domain" description="Amine oxidase" evidence="3">
    <location>
        <begin position="43"/>
        <end position="489"/>
    </location>
</feature>
<dbReference type="RefSeq" id="WP_317123505.1">
    <property type="nucleotide sequence ID" value="NZ_JAWJBA010000008.1"/>
</dbReference>
<dbReference type="InterPro" id="IPR050281">
    <property type="entry name" value="Flavin_monoamine_oxidase"/>
</dbReference>
<dbReference type="Gene3D" id="1.10.405.10">
    <property type="entry name" value="Guanine Nucleotide Dissociation Inhibitor, domain 1"/>
    <property type="match status" value="1"/>
</dbReference>
<protein>
    <submittedName>
        <fullName evidence="4">Flavin monoamine oxidase family protein</fullName>
    </submittedName>
</protein>
<dbReference type="PRINTS" id="PR00757">
    <property type="entry name" value="AMINEOXDASEF"/>
</dbReference>
<dbReference type="InterPro" id="IPR036188">
    <property type="entry name" value="FAD/NAD-bd_sf"/>
</dbReference>
<dbReference type="SUPFAM" id="SSF51905">
    <property type="entry name" value="FAD/NAD(P)-binding domain"/>
    <property type="match status" value="1"/>
</dbReference>
<proteinExistence type="predicted"/>
<dbReference type="Proteomes" id="UP001287282">
    <property type="component" value="Unassembled WGS sequence"/>
</dbReference>
<dbReference type="PANTHER" id="PTHR10742:SF342">
    <property type="entry name" value="AMINE OXIDASE"/>
    <property type="match status" value="1"/>
</dbReference>